<dbReference type="RefSeq" id="WP_128639287.1">
    <property type="nucleotide sequence ID" value="NZ_CP008947.1"/>
</dbReference>
<evidence type="ECO:0000313" key="3">
    <source>
        <dbReference type="EMBL" id="AII05243.1"/>
    </source>
</evidence>
<dbReference type="PRINTS" id="PR00081">
    <property type="entry name" value="GDHRDH"/>
</dbReference>
<evidence type="ECO:0000256" key="1">
    <source>
        <dbReference type="ARBA" id="ARBA00006484"/>
    </source>
</evidence>
<proteinExistence type="inferred from homology"/>
<dbReference type="CDD" id="cd05233">
    <property type="entry name" value="SDR_c"/>
    <property type="match status" value="1"/>
</dbReference>
<dbReference type="PRINTS" id="PR00080">
    <property type="entry name" value="SDRFAMILY"/>
</dbReference>
<dbReference type="FunFam" id="3.40.50.720:FF:000084">
    <property type="entry name" value="Short-chain dehydrogenase reductase"/>
    <property type="match status" value="1"/>
</dbReference>
<dbReference type="AlphaFoldDB" id="A0A076EJ68"/>
<sequence length="261" mass="26340">MDLALRGTVAVVTGASKGIGLAITRALAAEGAFVVAGARSPSPELEELVRSGTVEAVSVDLSTPTGPGELVAAATARGSLGVVVNNVGAAHPRLTGFLDVTDEDWITTMNLNLMSAVRTIRAALPTMIAAGRGSIVTTSSVNSFLPDPTVIDYCASKAALTNFSKALSKEVGPLGIRVNTVSPGPVSTALWLGDDGVAATVARAAGGDPDAVAERAAKQAVTGRFTRPDEVADLVVFLASDRAGNVTGSDFVIDGGLVTTL</sequence>
<dbReference type="PANTHER" id="PTHR42760:SF133">
    <property type="entry name" value="3-OXOACYL-[ACYL-CARRIER-PROTEIN] REDUCTASE"/>
    <property type="match status" value="1"/>
</dbReference>
<comment type="similarity">
    <text evidence="1">Belongs to the short-chain dehydrogenases/reductases (SDR) family.</text>
</comment>
<keyword evidence="2" id="KW-0560">Oxidoreductase</keyword>
<dbReference type="InterPro" id="IPR002347">
    <property type="entry name" value="SDR_fam"/>
</dbReference>
<dbReference type="PANTHER" id="PTHR42760">
    <property type="entry name" value="SHORT-CHAIN DEHYDROGENASES/REDUCTASES FAMILY MEMBER"/>
    <property type="match status" value="1"/>
</dbReference>
<dbReference type="Pfam" id="PF13561">
    <property type="entry name" value="adh_short_C2"/>
    <property type="match status" value="1"/>
</dbReference>
<name>A0A076EJ68_RHOOP</name>
<dbReference type="SUPFAM" id="SSF51735">
    <property type="entry name" value="NAD(P)-binding Rossmann-fold domains"/>
    <property type="match status" value="1"/>
</dbReference>
<accession>A0A076EJ68</accession>
<dbReference type="GO" id="GO:0016616">
    <property type="term" value="F:oxidoreductase activity, acting on the CH-OH group of donors, NAD or NADP as acceptor"/>
    <property type="evidence" value="ECO:0007669"/>
    <property type="project" value="TreeGrafter"/>
</dbReference>
<dbReference type="InterPro" id="IPR020904">
    <property type="entry name" value="Sc_DH/Rdtase_CS"/>
</dbReference>
<reference evidence="3 4" key="1">
    <citation type="submission" date="2014-07" db="EMBL/GenBank/DDBJ databases">
        <title>Genome Sequence of Rhodococcus opacus Strain R7, a Biodegrader of Mono- and Polycyclic Aromatic Hydrocarbons.</title>
        <authorList>
            <person name="Di Gennaro P."/>
            <person name="Zampolli J."/>
            <person name="Presti I."/>
            <person name="Cappelletti M."/>
            <person name="D'Ursi P."/>
            <person name="Orro A."/>
            <person name="Mezzelani A."/>
            <person name="Milanesi L."/>
        </authorList>
    </citation>
    <scope>NUCLEOTIDE SEQUENCE [LARGE SCALE GENOMIC DNA]</scope>
    <source>
        <strain evidence="3 4">R7</strain>
    </source>
</reference>
<dbReference type="eggNOG" id="COG1028">
    <property type="taxonomic scope" value="Bacteria"/>
</dbReference>
<evidence type="ECO:0000313" key="4">
    <source>
        <dbReference type="Proteomes" id="UP000028488"/>
    </source>
</evidence>
<dbReference type="Gene3D" id="3.40.50.720">
    <property type="entry name" value="NAD(P)-binding Rossmann-like Domain"/>
    <property type="match status" value="1"/>
</dbReference>
<dbReference type="PROSITE" id="PS00061">
    <property type="entry name" value="ADH_SHORT"/>
    <property type="match status" value="1"/>
</dbReference>
<dbReference type="InterPro" id="IPR036291">
    <property type="entry name" value="NAD(P)-bd_dom_sf"/>
</dbReference>
<organism evidence="3 4">
    <name type="scientific">Rhodococcus opacus</name>
    <name type="common">Nocardia opaca</name>
    <dbReference type="NCBI Taxonomy" id="37919"/>
    <lineage>
        <taxon>Bacteria</taxon>
        <taxon>Bacillati</taxon>
        <taxon>Actinomycetota</taxon>
        <taxon>Actinomycetes</taxon>
        <taxon>Mycobacteriales</taxon>
        <taxon>Nocardiaceae</taxon>
        <taxon>Rhodococcus</taxon>
    </lineage>
</organism>
<evidence type="ECO:0000256" key="2">
    <source>
        <dbReference type="ARBA" id="ARBA00023002"/>
    </source>
</evidence>
<gene>
    <name evidence="3" type="ORF">EP51_11705</name>
</gene>
<protein>
    <submittedName>
        <fullName evidence="3">3-oxoacyl-ACP reductase</fullName>
    </submittedName>
</protein>
<dbReference type="Proteomes" id="UP000028488">
    <property type="component" value="Chromosome"/>
</dbReference>
<dbReference type="EMBL" id="CP008947">
    <property type="protein sequence ID" value="AII05243.1"/>
    <property type="molecule type" value="Genomic_DNA"/>
</dbReference>